<keyword evidence="10" id="KW-1185">Reference proteome</keyword>
<evidence type="ECO:0000313" key="9">
    <source>
        <dbReference type="EMBL" id="KAK4791539.1"/>
    </source>
</evidence>
<keyword evidence="2 6" id="KW-0678">Repressor</keyword>
<evidence type="ECO:0000256" key="3">
    <source>
        <dbReference type="ARBA" id="ARBA00023015"/>
    </source>
</evidence>
<dbReference type="GO" id="GO:0005634">
    <property type="term" value="C:nucleus"/>
    <property type="evidence" value="ECO:0007669"/>
    <property type="project" value="UniProtKB-SubCell"/>
</dbReference>
<accession>A0AAN7R407</accession>
<evidence type="ECO:0000256" key="1">
    <source>
        <dbReference type="ARBA" id="ARBA00004123"/>
    </source>
</evidence>
<dbReference type="AlphaFoldDB" id="A0AAN7R407"/>
<keyword evidence="4 6" id="KW-0804">Transcription</keyword>
<evidence type="ECO:0000256" key="7">
    <source>
        <dbReference type="SAM" id="MobiDB-lite"/>
    </source>
</evidence>
<proteinExistence type="predicted"/>
<dbReference type="PANTHER" id="PTHR33057:SF224">
    <property type="entry name" value="TRANSCRIPTION REPRESSOR"/>
    <property type="match status" value="1"/>
</dbReference>
<dbReference type="NCBIfam" id="TIGR01568">
    <property type="entry name" value="A_thal_3678"/>
    <property type="match status" value="1"/>
</dbReference>
<dbReference type="Pfam" id="PF04844">
    <property type="entry name" value="Ovate"/>
    <property type="match status" value="1"/>
</dbReference>
<dbReference type="Proteomes" id="UP001346149">
    <property type="component" value="Unassembled WGS sequence"/>
</dbReference>
<reference evidence="9 10" key="1">
    <citation type="journal article" date="2023" name="Hortic Res">
        <title>Pangenome of water caltrop reveals structural variations and asymmetric subgenome divergence after allopolyploidization.</title>
        <authorList>
            <person name="Zhang X."/>
            <person name="Chen Y."/>
            <person name="Wang L."/>
            <person name="Yuan Y."/>
            <person name="Fang M."/>
            <person name="Shi L."/>
            <person name="Lu R."/>
            <person name="Comes H.P."/>
            <person name="Ma Y."/>
            <person name="Chen Y."/>
            <person name="Huang G."/>
            <person name="Zhou Y."/>
            <person name="Zheng Z."/>
            <person name="Qiu Y."/>
        </authorList>
    </citation>
    <scope>NUCLEOTIDE SEQUENCE [LARGE SCALE GENOMIC DNA]</scope>
    <source>
        <strain evidence="9">F231</strain>
    </source>
</reference>
<comment type="subcellular location">
    <subcellularLocation>
        <location evidence="1 6">Nucleus</location>
    </subcellularLocation>
</comment>
<dbReference type="GO" id="GO:0045892">
    <property type="term" value="P:negative regulation of DNA-templated transcription"/>
    <property type="evidence" value="ECO:0007669"/>
    <property type="project" value="UniProtKB-UniRule"/>
</dbReference>
<feature type="compositionally biased region" description="Low complexity" evidence="7">
    <location>
        <begin position="156"/>
        <end position="165"/>
    </location>
</feature>
<evidence type="ECO:0000256" key="4">
    <source>
        <dbReference type="ARBA" id="ARBA00023163"/>
    </source>
</evidence>
<evidence type="ECO:0000313" key="10">
    <source>
        <dbReference type="Proteomes" id="UP001346149"/>
    </source>
</evidence>
<dbReference type="PROSITE" id="PS51754">
    <property type="entry name" value="OVATE"/>
    <property type="match status" value="1"/>
</dbReference>
<comment type="caution">
    <text evidence="9">The sequence shown here is derived from an EMBL/GenBank/DDBJ whole genome shotgun (WGS) entry which is preliminary data.</text>
</comment>
<feature type="region of interest" description="Disordered" evidence="7">
    <location>
        <begin position="99"/>
        <end position="209"/>
    </location>
</feature>
<keyword evidence="3 6" id="KW-0805">Transcription regulation</keyword>
<feature type="domain" description="OVATE" evidence="8">
    <location>
        <begin position="214"/>
        <end position="273"/>
    </location>
</feature>
<keyword evidence="5 6" id="KW-0539">Nucleus</keyword>
<evidence type="ECO:0000256" key="2">
    <source>
        <dbReference type="ARBA" id="ARBA00022491"/>
    </source>
</evidence>
<sequence>MEDSPRQKPRILPGMFRLSFASCSSRSHSNIVDKSILLSNRNSSFNRFPSMCRRSTPTVLEPNPTTPRFESGPLSIQKVLDGPSSPASFTLKDVLKGRAACPTSPTVSPPNYPFRKLGKKKKHHKREAAVAAVKDQWFSSEEEREEEDESTDTVFSSKSMSSSDSSRSHQQRMAHHRQRRSRQSSSEMGILSMEDEPKDGTSNDNNNMRGSFAVVKKSSDPYGDFRRSMVEMIIEKQMFGANDLERLLQCFLSLNSHHHHKVIVEVFTEIWEALFPHWS</sequence>
<dbReference type="EMBL" id="JAXQNO010000009">
    <property type="protein sequence ID" value="KAK4791539.1"/>
    <property type="molecule type" value="Genomic_DNA"/>
</dbReference>
<feature type="compositionally biased region" description="Basic residues" evidence="7">
    <location>
        <begin position="116"/>
        <end position="126"/>
    </location>
</feature>
<feature type="compositionally biased region" description="Acidic residues" evidence="7">
    <location>
        <begin position="140"/>
        <end position="151"/>
    </location>
</feature>
<name>A0AAN7R407_TRANT</name>
<gene>
    <name evidence="9" type="ORF">SAY86_031952</name>
</gene>
<feature type="compositionally biased region" description="Polar residues" evidence="7">
    <location>
        <begin position="200"/>
        <end position="209"/>
    </location>
</feature>
<dbReference type="InterPro" id="IPR006458">
    <property type="entry name" value="Ovate_C"/>
</dbReference>
<evidence type="ECO:0000256" key="6">
    <source>
        <dbReference type="RuleBase" id="RU367028"/>
    </source>
</evidence>
<organism evidence="9 10">
    <name type="scientific">Trapa natans</name>
    <name type="common">Water chestnut</name>
    <dbReference type="NCBI Taxonomy" id="22666"/>
    <lineage>
        <taxon>Eukaryota</taxon>
        <taxon>Viridiplantae</taxon>
        <taxon>Streptophyta</taxon>
        <taxon>Embryophyta</taxon>
        <taxon>Tracheophyta</taxon>
        <taxon>Spermatophyta</taxon>
        <taxon>Magnoliopsida</taxon>
        <taxon>eudicotyledons</taxon>
        <taxon>Gunneridae</taxon>
        <taxon>Pentapetalae</taxon>
        <taxon>rosids</taxon>
        <taxon>malvids</taxon>
        <taxon>Myrtales</taxon>
        <taxon>Lythraceae</taxon>
        <taxon>Trapa</taxon>
    </lineage>
</organism>
<protein>
    <recommendedName>
        <fullName evidence="6">Transcription repressor</fullName>
    </recommendedName>
    <alternativeName>
        <fullName evidence="6">Ovate family protein</fullName>
    </alternativeName>
</protein>
<comment type="function">
    <text evidence="6">Transcriptional repressor that regulates multiple aspects of plant growth and development.</text>
</comment>
<evidence type="ECO:0000259" key="8">
    <source>
        <dbReference type="PROSITE" id="PS51754"/>
    </source>
</evidence>
<dbReference type="PANTHER" id="PTHR33057">
    <property type="entry name" value="TRANSCRIPTION REPRESSOR OFP7-RELATED"/>
    <property type="match status" value="1"/>
</dbReference>
<evidence type="ECO:0000256" key="5">
    <source>
        <dbReference type="ARBA" id="ARBA00023242"/>
    </source>
</evidence>
<dbReference type="InterPro" id="IPR038933">
    <property type="entry name" value="Ovate"/>
</dbReference>
<feature type="compositionally biased region" description="Basic residues" evidence="7">
    <location>
        <begin position="169"/>
        <end position="182"/>
    </location>
</feature>